<sequence>MKQRQTKHNLSRPEFGQIIQFPQLQSAPINKKTTKQPLALAVWASLCICGVAFGIGCVGVDLLSDKQEPLAIKDSKSRTRISSFLERVAVASSKESNDLNTVSEDDFSKLSAAEKPEQKPLTRPPSKVGRAYKDGLQKQVTVPSASFQLPTLPERTKVPHELIPKISIPTPKLPATPPAPKITIPNLSNA</sequence>
<evidence type="ECO:0000313" key="3">
    <source>
        <dbReference type="EMBL" id="MBD2180633.1"/>
    </source>
</evidence>
<keyword evidence="2" id="KW-1133">Transmembrane helix</keyword>
<keyword evidence="2" id="KW-0472">Membrane</keyword>
<dbReference type="RefSeq" id="WP_190463037.1">
    <property type="nucleotide sequence ID" value="NZ_JACJPW010000010.1"/>
</dbReference>
<reference evidence="3" key="2">
    <citation type="submission" date="2020-08" db="EMBL/GenBank/DDBJ databases">
        <authorList>
            <person name="Chen M."/>
            <person name="Teng W."/>
            <person name="Zhao L."/>
            <person name="Hu C."/>
            <person name="Zhou Y."/>
            <person name="Han B."/>
            <person name="Song L."/>
            <person name="Shu W."/>
        </authorList>
    </citation>
    <scope>NUCLEOTIDE SEQUENCE</scope>
    <source>
        <strain evidence="3">FACHB-1375</strain>
    </source>
</reference>
<dbReference type="Proteomes" id="UP000641646">
    <property type="component" value="Unassembled WGS sequence"/>
</dbReference>
<dbReference type="EMBL" id="JACJPW010000010">
    <property type="protein sequence ID" value="MBD2180633.1"/>
    <property type="molecule type" value="Genomic_DNA"/>
</dbReference>
<evidence type="ECO:0000256" key="2">
    <source>
        <dbReference type="SAM" id="Phobius"/>
    </source>
</evidence>
<feature type="compositionally biased region" description="Basic and acidic residues" evidence="1">
    <location>
        <begin position="106"/>
        <end position="120"/>
    </location>
</feature>
<comment type="caution">
    <text evidence="3">The sequence shown here is derived from an EMBL/GenBank/DDBJ whole genome shotgun (WGS) entry which is preliminary data.</text>
</comment>
<feature type="transmembrane region" description="Helical" evidence="2">
    <location>
        <begin position="38"/>
        <end position="63"/>
    </location>
</feature>
<evidence type="ECO:0000313" key="4">
    <source>
        <dbReference type="Proteomes" id="UP000641646"/>
    </source>
</evidence>
<evidence type="ECO:0000256" key="1">
    <source>
        <dbReference type="SAM" id="MobiDB-lite"/>
    </source>
</evidence>
<name>A0A926VC44_9CYAN</name>
<reference evidence="3" key="1">
    <citation type="journal article" date="2015" name="ISME J.">
        <title>Draft Genome Sequence of Streptomyces incarnatus NRRL8089, which Produces the Nucleoside Antibiotic Sinefungin.</title>
        <authorList>
            <person name="Oshima K."/>
            <person name="Hattori M."/>
            <person name="Shimizu H."/>
            <person name="Fukuda K."/>
            <person name="Nemoto M."/>
            <person name="Inagaki K."/>
            <person name="Tamura T."/>
        </authorList>
    </citation>
    <scope>NUCLEOTIDE SEQUENCE</scope>
    <source>
        <strain evidence="3">FACHB-1375</strain>
    </source>
</reference>
<feature type="region of interest" description="Disordered" evidence="1">
    <location>
        <begin position="93"/>
        <end position="129"/>
    </location>
</feature>
<feature type="region of interest" description="Disordered" evidence="1">
    <location>
        <begin position="147"/>
        <end position="190"/>
    </location>
</feature>
<dbReference type="AlphaFoldDB" id="A0A926VC44"/>
<keyword evidence="4" id="KW-1185">Reference proteome</keyword>
<gene>
    <name evidence="3" type="ORF">H6G03_05865</name>
</gene>
<organism evidence="3 4">
    <name type="scientific">Aerosakkonema funiforme FACHB-1375</name>
    <dbReference type="NCBI Taxonomy" id="2949571"/>
    <lineage>
        <taxon>Bacteria</taxon>
        <taxon>Bacillati</taxon>
        <taxon>Cyanobacteriota</taxon>
        <taxon>Cyanophyceae</taxon>
        <taxon>Oscillatoriophycideae</taxon>
        <taxon>Aerosakkonematales</taxon>
        <taxon>Aerosakkonemataceae</taxon>
        <taxon>Aerosakkonema</taxon>
    </lineage>
</organism>
<feature type="compositionally biased region" description="Pro residues" evidence="1">
    <location>
        <begin position="171"/>
        <end position="180"/>
    </location>
</feature>
<accession>A0A926VC44</accession>
<feature type="compositionally biased region" description="Basic and acidic residues" evidence="1">
    <location>
        <begin position="154"/>
        <end position="163"/>
    </location>
</feature>
<proteinExistence type="predicted"/>
<feature type="compositionally biased region" description="Low complexity" evidence="1">
    <location>
        <begin position="181"/>
        <end position="190"/>
    </location>
</feature>
<protein>
    <submittedName>
        <fullName evidence="3">Uncharacterized protein</fullName>
    </submittedName>
</protein>
<keyword evidence="2" id="KW-0812">Transmembrane</keyword>